<dbReference type="EMBL" id="CM044701">
    <property type="protein sequence ID" value="KAI5681975.1"/>
    <property type="molecule type" value="Genomic_DNA"/>
</dbReference>
<sequence length="106" mass="11877">MPLTLPLGFQAQLGSLCKSRHIRQLLRSKFKRTCNTTVGLHERSLDSQNEAIGTKFWHLVVKYQPNTIRALDYKQPHSHITGQNRLQIPGAPTRFALGPTSVSSPS</sequence>
<reference evidence="2" key="1">
    <citation type="journal article" date="2023" name="Nat. Plants">
        <title>Single-cell RNA sequencing provides a high-resolution roadmap for understanding the multicellular compartmentation of specialized metabolism.</title>
        <authorList>
            <person name="Sun S."/>
            <person name="Shen X."/>
            <person name="Li Y."/>
            <person name="Li Y."/>
            <person name="Wang S."/>
            <person name="Li R."/>
            <person name="Zhang H."/>
            <person name="Shen G."/>
            <person name="Guo B."/>
            <person name="Wei J."/>
            <person name="Xu J."/>
            <person name="St-Pierre B."/>
            <person name="Chen S."/>
            <person name="Sun C."/>
        </authorList>
    </citation>
    <scope>NUCLEOTIDE SEQUENCE [LARGE SCALE GENOMIC DNA]</scope>
</reference>
<comment type="caution">
    <text evidence="1">The sequence shown here is derived from an EMBL/GenBank/DDBJ whole genome shotgun (WGS) entry which is preliminary data.</text>
</comment>
<dbReference type="Proteomes" id="UP001060085">
    <property type="component" value="Linkage Group LG01"/>
</dbReference>
<accession>A0ACC0CAR0</accession>
<evidence type="ECO:0000313" key="1">
    <source>
        <dbReference type="EMBL" id="KAI5681975.1"/>
    </source>
</evidence>
<evidence type="ECO:0000313" key="2">
    <source>
        <dbReference type="Proteomes" id="UP001060085"/>
    </source>
</evidence>
<keyword evidence="2" id="KW-1185">Reference proteome</keyword>
<protein>
    <submittedName>
        <fullName evidence="1">Uncharacterized protein</fullName>
    </submittedName>
</protein>
<gene>
    <name evidence="1" type="ORF">M9H77_03203</name>
</gene>
<proteinExistence type="predicted"/>
<organism evidence="1 2">
    <name type="scientific">Catharanthus roseus</name>
    <name type="common">Madagascar periwinkle</name>
    <name type="synonym">Vinca rosea</name>
    <dbReference type="NCBI Taxonomy" id="4058"/>
    <lineage>
        <taxon>Eukaryota</taxon>
        <taxon>Viridiplantae</taxon>
        <taxon>Streptophyta</taxon>
        <taxon>Embryophyta</taxon>
        <taxon>Tracheophyta</taxon>
        <taxon>Spermatophyta</taxon>
        <taxon>Magnoliopsida</taxon>
        <taxon>eudicotyledons</taxon>
        <taxon>Gunneridae</taxon>
        <taxon>Pentapetalae</taxon>
        <taxon>asterids</taxon>
        <taxon>lamiids</taxon>
        <taxon>Gentianales</taxon>
        <taxon>Apocynaceae</taxon>
        <taxon>Rauvolfioideae</taxon>
        <taxon>Vinceae</taxon>
        <taxon>Catharanthinae</taxon>
        <taxon>Catharanthus</taxon>
    </lineage>
</organism>
<name>A0ACC0CAR0_CATRO</name>